<dbReference type="AlphaFoldDB" id="K2I7U1"/>
<dbReference type="OrthoDB" id="7746116at2"/>
<dbReference type="RefSeq" id="WP_007425928.1">
    <property type="nucleotide sequence ID" value="NZ_AMGO01000011.1"/>
</dbReference>
<keyword evidence="2" id="KW-1185">Reference proteome</keyword>
<protein>
    <recommendedName>
        <fullName evidence="3">Lipoprotein</fullName>
    </recommendedName>
</protein>
<evidence type="ECO:0008006" key="3">
    <source>
        <dbReference type="Google" id="ProtNLM"/>
    </source>
</evidence>
<accession>K2I7U1</accession>
<comment type="caution">
    <text evidence="1">The sequence shown here is derived from an EMBL/GenBank/DDBJ whole genome shotgun (WGS) entry which is preliminary data.</text>
</comment>
<dbReference type="EMBL" id="AMGO01000011">
    <property type="protein sequence ID" value="EKE45080.1"/>
    <property type="molecule type" value="Genomic_DNA"/>
</dbReference>
<dbReference type="Proteomes" id="UP000006765">
    <property type="component" value="Unassembled WGS sequence"/>
</dbReference>
<reference evidence="1 2" key="1">
    <citation type="journal article" date="2012" name="J. Bacteriol.">
        <title>Draft Genome Sequence of Oceaniovalibus guishaninsula JLT2003T.</title>
        <authorList>
            <person name="Tang K."/>
            <person name="Liu K."/>
            <person name="Jiao N."/>
        </authorList>
    </citation>
    <scope>NUCLEOTIDE SEQUENCE [LARGE SCALE GENOMIC DNA]</scope>
    <source>
        <strain evidence="1 2">JLT2003</strain>
    </source>
</reference>
<dbReference type="PROSITE" id="PS51257">
    <property type="entry name" value="PROKAR_LIPOPROTEIN"/>
    <property type="match status" value="1"/>
</dbReference>
<name>K2I7U1_9RHOB</name>
<organism evidence="1 2">
    <name type="scientific">Oceaniovalibus guishaninsula JLT2003</name>
    <dbReference type="NCBI Taxonomy" id="1231392"/>
    <lineage>
        <taxon>Bacteria</taxon>
        <taxon>Pseudomonadati</taxon>
        <taxon>Pseudomonadota</taxon>
        <taxon>Alphaproteobacteria</taxon>
        <taxon>Rhodobacterales</taxon>
        <taxon>Roseobacteraceae</taxon>
        <taxon>Oceaniovalibus</taxon>
    </lineage>
</organism>
<sequence>MAGRLVSVIAFVAAGSLVSGCWDDDDEVTVAETDTGVAEVTTEAPVAAVEDSAEVVVVEEPAEVAAVEPVEEEPPITANPAAIDADENVDTDSEATLVQIEPVEDAADTSADESEADVQIVDIGTDDATDTSEGGLVDYLTPETFDYEEVVAQVNASDLDAGQKEELIDRLREARENPDDLAILLTEMRTALGIDS</sequence>
<evidence type="ECO:0000313" key="2">
    <source>
        <dbReference type="Proteomes" id="UP000006765"/>
    </source>
</evidence>
<proteinExistence type="predicted"/>
<gene>
    <name evidence="1" type="ORF">OCGS_0775</name>
</gene>
<evidence type="ECO:0000313" key="1">
    <source>
        <dbReference type="EMBL" id="EKE45080.1"/>
    </source>
</evidence>